<dbReference type="PANTHER" id="PTHR15407">
    <property type="entry name" value="FUKUTIN-RELATED"/>
    <property type="match status" value="1"/>
</dbReference>
<dbReference type="Proteomes" id="UP001141434">
    <property type="component" value="Unassembled WGS sequence"/>
</dbReference>
<evidence type="ECO:0000259" key="5">
    <source>
        <dbReference type="Pfam" id="PF04991"/>
    </source>
</evidence>
<name>A0A9W9JX69_9EURO</name>
<dbReference type="GO" id="GO:0016020">
    <property type="term" value="C:membrane"/>
    <property type="evidence" value="ECO:0007669"/>
    <property type="project" value="UniProtKB-SubCell"/>
</dbReference>
<evidence type="ECO:0000313" key="7">
    <source>
        <dbReference type="Proteomes" id="UP001141434"/>
    </source>
</evidence>
<keyword evidence="7" id="KW-1185">Reference proteome</keyword>
<reference evidence="6" key="1">
    <citation type="submission" date="2022-11" db="EMBL/GenBank/DDBJ databases">
        <authorList>
            <person name="Petersen C."/>
        </authorList>
    </citation>
    <scope>NUCLEOTIDE SEQUENCE</scope>
    <source>
        <strain evidence="6">IBT 34128</strain>
    </source>
</reference>
<keyword evidence="3" id="KW-1133">Transmembrane helix</keyword>
<evidence type="ECO:0000256" key="3">
    <source>
        <dbReference type="ARBA" id="ARBA00022989"/>
    </source>
</evidence>
<proteinExistence type="predicted"/>
<dbReference type="EMBL" id="JAPMSZ010000011">
    <property type="protein sequence ID" value="KAJ5084661.1"/>
    <property type="molecule type" value="Genomic_DNA"/>
</dbReference>
<reference evidence="6" key="2">
    <citation type="journal article" date="2023" name="IMA Fungus">
        <title>Comparative genomic study of the Penicillium genus elucidates a diverse pangenome and 15 lateral gene transfer events.</title>
        <authorList>
            <person name="Petersen C."/>
            <person name="Sorensen T."/>
            <person name="Nielsen M.R."/>
            <person name="Sondergaard T.E."/>
            <person name="Sorensen J.L."/>
            <person name="Fitzpatrick D.A."/>
            <person name="Frisvad J.C."/>
            <person name="Nielsen K.L."/>
        </authorList>
    </citation>
    <scope>NUCLEOTIDE SEQUENCE</scope>
    <source>
        <strain evidence="6">IBT 34128</strain>
    </source>
</reference>
<evidence type="ECO:0000313" key="6">
    <source>
        <dbReference type="EMBL" id="KAJ5084661.1"/>
    </source>
</evidence>
<protein>
    <recommendedName>
        <fullName evidence="5">LicD/FKTN/FKRP nucleotidyltransferase domain-containing protein</fullName>
    </recommendedName>
</protein>
<dbReference type="OrthoDB" id="444255at2759"/>
<organism evidence="6 7">
    <name type="scientific">Penicillium alfredii</name>
    <dbReference type="NCBI Taxonomy" id="1506179"/>
    <lineage>
        <taxon>Eukaryota</taxon>
        <taxon>Fungi</taxon>
        <taxon>Dikarya</taxon>
        <taxon>Ascomycota</taxon>
        <taxon>Pezizomycotina</taxon>
        <taxon>Eurotiomycetes</taxon>
        <taxon>Eurotiomycetidae</taxon>
        <taxon>Eurotiales</taxon>
        <taxon>Aspergillaceae</taxon>
        <taxon>Penicillium</taxon>
    </lineage>
</organism>
<dbReference type="GeneID" id="81398934"/>
<keyword evidence="4" id="KW-0472">Membrane</keyword>
<gene>
    <name evidence="6" type="ORF">NUU61_009240</name>
</gene>
<evidence type="ECO:0000256" key="2">
    <source>
        <dbReference type="ARBA" id="ARBA00022692"/>
    </source>
</evidence>
<dbReference type="RefSeq" id="XP_056508058.1">
    <property type="nucleotide sequence ID" value="XM_056659765.1"/>
</dbReference>
<keyword evidence="2" id="KW-0812">Transmembrane</keyword>
<feature type="domain" description="LicD/FKTN/FKRP nucleotidyltransferase" evidence="5">
    <location>
        <begin position="201"/>
        <end position="241"/>
    </location>
</feature>
<dbReference type="InterPro" id="IPR009644">
    <property type="entry name" value="FKTN/MNN4/W02B3.4-1"/>
</dbReference>
<dbReference type="InterPro" id="IPR007074">
    <property type="entry name" value="LicD/FKTN/FKRP_NTP_transf"/>
</dbReference>
<evidence type="ECO:0000256" key="1">
    <source>
        <dbReference type="ARBA" id="ARBA00004167"/>
    </source>
</evidence>
<accession>A0A9W9JX69</accession>
<evidence type="ECO:0000256" key="4">
    <source>
        <dbReference type="ARBA" id="ARBA00023136"/>
    </source>
</evidence>
<sequence>MSLMGSRVNDYESHEDIPTQKYFHESTYVKLFDLLGVYRPDEISCRFSSFHHHYDDRFANDTLPYEQVIPHLKALMQTYLSTMSAIGVETWIMHGTLLAWWWNEKIFPWDNDLDVQISEPAIHILAKSFNMTQHHFDLPSVEGGRNYMLDVNPYYVVQSTEDKLNMIDARWIDMSSGLFIDITAVRKDEERRRKGNPEALRCKDRHRYHASEIFPLRDSYFEDVPVKVPYAYTELLKREYGSKALAQTEFSDHRFNEHTKIWEAMG</sequence>
<dbReference type="PANTHER" id="PTHR15407:SF32">
    <property type="entry name" value="PROTEIN (MNN4), PUTATIVE (AFU_ORTHOLOGUE AFUA_1G03790)-RELATED"/>
    <property type="match status" value="1"/>
</dbReference>
<comment type="subcellular location">
    <subcellularLocation>
        <location evidence="1">Membrane</location>
        <topology evidence="1">Single-pass membrane protein</topology>
    </subcellularLocation>
</comment>
<feature type="domain" description="LicD/FKTN/FKRP nucleotidyltransferase" evidence="5">
    <location>
        <begin position="87"/>
        <end position="189"/>
    </location>
</feature>
<dbReference type="GO" id="GO:0009100">
    <property type="term" value="P:glycoprotein metabolic process"/>
    <property type="evidence" value="ECO:0007669"/>
    <property type="project" value="UniProtKB-ARBA"/>
</dbReference>
<comment type="caution">
    <text evidence="6">The sequence shown here is derived from an EMBL/GenBank/DDBJ whole genome shotgun (WGS) entry which is preliminary data.</text>
</comment>
<dbReference type="Pfam" id="PF04991">
    <property type="entry name" value="LicD"/>
    <property type="match status" value="2"/>
</dbReference>
<dbReference type="AlphaFoldDB" id="A0A9W9JX69"/>